<sequence length="234" mass="27525">MKLAFIPFSGTQMDENFSDAAKDYRLLLERIPDFSYETVEKMRGDSELGHVREILVGADRYRAKLLRIALVHSFYASAKEQKDGIDYRSPATLFIEDAKQACAYLLRVLTEQTLVNIDKYLPYLVIECRKFVVNCVQLHETVEIISDMVDQVIECWFHRLRKHKTWEVRWLTDLSNSWAVLYEFVAGCATVDRARLRMSEVLDFWITEVDKVKKHTFIEDTMRTMLNELFSLFD</sequence>
<name>A0AA39I029_9BILA</name>
<dbReference type="EMBL" id="JAUCMV010000002">
    <property type="protein sequence ID" value="KAK0414446.1"/>
    <property type="molecule type" value="Genomic_DNA"/>
</dbReference>
<protein>
    <submittedName>
        <fullName evidence="1">Uncharacterized protein</fullName>
    </submittedName>
</protein>
<dbReference type="AlphaFoldDB" id="A0AA39I029"/>
<gene>
    <name evidence="1" type="ORF">QR680_011434</name>
</gene>
<evidence type="ECO:0000313" key="2">
    <source>
        <dbReference type="Proteomes" id="UP001175271"/>
    </source>
</evidence>
<keyword evidence="2" id="KW-1185">Reference proteome</keyword>
<organism evidence="1 2">
    <name type="scientific">Steinernema hermaphroditum</name>
    <dbReference type="NCBI Taxonomy" id="289476"/>
    <lineage>
        <taxon>Eukaryota</taxon>
        <taxon>Metazoa</taxon>
        <taxon>Ecdysozoa</taxon>
        <taxon>Nematoda</taxon>
        <taxon>Chromadorea</taxon>
        <taxon>Rhabditida</taxon>
        <taxon>Tylenchina</taxon>
        <taxon>Panagrolaimomorpha</taxon>
        <taxon>Strongyloidoidea</taxon>
        <taxon>Steinernematidae</taxon>
        <taxon>Steinernema</taxon>
    </lineage>
</organism>
<evidence type="ECO:0000313" key="1">
    <source>
        <dbReference type="EMBL" id="KAK0414446.1"/>
    </source>
</evidence>
<dbReference type="Proteomes" id="UP001175271">
    <property type="component" value="Unassembled WGS sequence"/>
</dbReference>
<comment type="caution">
    <text evidence="1">The sequence shown here is derived from an EMBL/GenBank/DDBJ whole genome shotgun (WGS) entry which is preliminary data.</text>
</comment>
<proteinExistence type="predicted"/>
<accession>A0AA39I029</accession>
<reference evidence="1" key="1">
    <citation type="submission" date="2023-06" db="EMBL/GenBank/DDBJ databases">
        <title>Genomic analysis of the entomopathogenic nematode Steinernema hermaphroditum.</title>
        <authorList>
            <person name="Schwarz E.M."/>
            <person name="Heppert J.K."/>
            <person name="Baniya A."/>
            <person name="Schwartz H.T."/>
            <person name="Tan C.-H."/>
            <person name="Antoshechkin I."/>
            <person name="Sternberg P.W."/>
            <person name="Goodrich-Blair H."/>
            <person name="Dillman A.R."/>
        </authorList>
    </citation>
    <scope>NUCLEOTIDE SEQUENCE</scope>
    <source>
        <strain evidence="1">PS9179</strain>
        <tissue evidence="1">Whole animal</tissue>
    </source>
</reference>